<proteinExistence type="predicted"/>
<protein>
    <submittedName>
        <fullName evidence="1">YD repeat-containing protein</fullName>
    </submittedName>
</protein>
<sequence length="45" mass="5122">MTTASGTTYFHYSRDKVVYETDENNNIIAEYTYDAQGNPATIIKN</sequence>
<dbReference type="AlphaFoldDB" id="A0A1M5CDR8"/>
<accession>A0A1M5CDR8</accession>
<dbReference type="EMBL" id="FQVG01000117">
    <property type="protein sequence ID" value="SHF52747.1"/>
    <property type="molecule type" value="Genomic_DNA"/>
</dbReference>
<dbReference type="Proteomes" id="UP000184423">
    <property type="component" value="Unassembled WGS sequence"/>
</dbReference>
<evidence type="ECO:0000313" key="2">
    <source>
        <dbReference type="Proteomes" id="UP000184423"/>
    </source>
</evidence>
<reference evidence="2" key="1">
    <citation type="submission" date="2016-11" db="EMBL/GenBank/DDBJ databases">
        <authorList>
            <person name="Varghese N."/>
            <person name="Submissions S."/>
        </authorList>
    </citation>
    <scope>NUCLEOTIDE SEQUENCE [LARGE SCALE GENOMIC DNA]</scope>
    <source>
        <strain evidence="2">DSM 10124</strain>
    </source>
</reference>
<feature type="non-terminal residue" evidence="1">
    <location>
        <position position="45"/>
    </location>
</feature>
<gene>
    <name evidence="1" type="ORF">SAMN02746091_02704</name>
</gene>
<keyword evidence="2" id="KW-1185">Reference proteome</keyword>
<organism evidence="1 2">
    <name type="scientific">Caloramator proteoclasticus DSM 10124</name>
    <dbReference type="NCBI Taxonomy" id="1121262"/>
    <lineage>
        <taxon>Bacteria</taxon>
        <taxon>Bacillati</taxon>
        <taxon>Bacillota</taxon>
        <taxon>Clostridia</taxon>
        <taxon>Eubacteriales</taxon>
        <taxon>Clostridiaceae</taxon>
        <taxon>Caloramator</taxon>
    </lineage>
</organism>
<name>A0A1M5CDR8_9CLOT</name>
<evidence type="ECO:0000313" key="1">
    <source>
        <dbReference type="EMBL" id="SHF52747.1"/>
    </source>
</evidence>